<feature type="compositionally biased region" description="Polar residues" evidence="1">
    <location>
        <begin position="581"/>
        <end position="590"/>
    </location>
</feature>
<accession>A0AAW1YA16</accession>
<feature type="compositionally biased region" description="Basic and acidic residues" evidence="1">
    <location>
        <begin position="628"/>
        <end position="641"/>
    </location>
</feature>
<feature type="compositionally biased region" description="Basic and acidic residues" evidence="1">
    <location>
        <begin position="354"/>
        <end position="381"/>
    </location>
</feature>
<dbReference type="AlphaFoldDB" id="A0AAW1YA16"/>
<protein>
    <submittedName>
        <fullName evidence="2">Uncharacterized protein</fullName>
    </submittedName>
</protein>
<sequence>MGSTLVRKRVRLIEEYPHFENEMSLVKHGDDSGHDNVDIRCWDHDLVDDVDPWFICLKNLRGDEKSHSPEVVRDNGISKLRRYHQDEGLGRRIKRRCISSENMENEGVDPQWKLFLENLREDGNSYAMEGVRENGVSELIRYHRGDGLPRRIKRGCISNEDVDPQWKLFLENLREDGNSYALVAVRENGASELIRYHREDGLPRRIKRGWISNEDVDPRWKLFLESLREDGNSYALEVVGGNGVSELIRYHREDGFARQVKRRCISIEDVDPQYKLFKESLREDGNSYALEVVRGSWIRYHQDKGLGRRVKRRCISNQKLEELMLVENCEKTLSLVEHGSDENEHSGDNNIDFRSVDDSHNGYGFPHDDNSDNNENEHSGDDNTDVQLLHEGDNWNKQSGDHTVYVKSLDDEIVDSNSKLFLENLREDRNSYSQKIVQETGFPKLTRYHRNNGLPDEPSLATAETMKNSQVKEKTEIKNRDTLESLEDLPKRKSSVVKKNAELAALDPASGMTNWVSSKRPCPEVPHNREELKSDTPETLKNSQVKEKTGIENRNTVKLYENRQEKRSSVVKKNAKLETLNPVSGRTNGHSSKRPHLESAHLLDEEDTKRLNTSRNKRNETLQSFEDLPEKKSSMVKENAKGKATYPASDRTNGRPNKRPGSEVLHFAKRGSNDEDDSENLSDESYKKFLSLVVMDDIDMTFAPQNGRPETYDVDIKEENTESSSDSDLIVLERDPLDGCRTPIKKDPDNSMESDTNFRKRLMKDLTRPYDSEEYIKLLEDWTRQRSAAGHAKNLRSGVIKTYALEGEYGKPYLEMYKDLAGMIKASDRPVSLNLLRGFFYWLKNVAQEGSFEPWRDEECLNVVPQL</sequence>
<dbReference type="Proteomes" id="UP001457282">
    <property type="component" value="Unassembled WGS sequence"/>
</dbReference>
<feature type="region of interest" description="Disordered" evidence="1">
    <location>
        <begin position="339"/>
        <end position="400"/>
    </location>
</feature>
<feature type="region of interest" description="Disordered" evidence="1">
    <location>
        <begin position="512"/>
        <end position="682"/>
    </location>
</feature>
<dbReference type="PANTHER" id="PTHR34194:SF2">
    <property type="entry name" value="F14J8.16 PROTEIN"/>
    <property type="match status" value="1"/>
</dbReference>
<keyword evidence="3" id="KW-1185">Reference proteome</keyword>
<dbReference type="PANTHER" id="PTHR34194">
    <property type="entry name" value="F14J8.16 PROTEIN"/>
    <property type="match status" value="1"/>
</dbReference>
<reference evidence="2 3" key="1">
    <citation type="journal article" date="2023" name="G3 (Bethesda)">
        <title>A chromosome-length genome assembly and annotation of blackberry (Rubus argutus, cv. 'Hillquist').</title>
        <authorList>
            <person name="Bruna T."/>
            <person name="Aryal R."/>
            <person name="Dudchenko O."/>
            <person name="Sargent D.J."/>
            <person name="Mead D."/>
            <person name="Buti M."/>
            <person name="Cavallini A."/>
            <person name="Hytonen T."/>
            <person name="Andres J."/>
            <person name="Pham M."/>
            <person name="Weisz D."/>
            <person name="Mascagni F."/>
            <person name="Usai G."/>
            <person name="Natali L."/>
            <person name="Bassil N."/>
            <person name="Fernandez G.E."/>
            <person name="Lomsadze A."/>
            <person name="Armour M."/>
            <person name="Olukolu B."/>
            <person name="Poorten T."/>
            <person name="Britton C."/>
            <person name="Davik J."/>
            <person name="Ashrafi H."/>
            <person name="Aiden E.L."/>
            <person name="Borodovsky M."/>
            <person name="Worthington M."/>
        </authorList>
    </citation>
    <scope>NUCLEOTIDE SEQUENCE [LARGE SCALE GENOMIC DNA]</scope>
    <source>
        <strain evidence="2">PI 553951</strain>
    </source>
</reference>
<feature type="compositionally biased region" description="Basic and acidic residues" evidence="1">
    <location>
        <begin position="526"/>
        <end position="551"/>
    </location>
</feature>
<dbReference type="EMBL" id="JBEDUW010000002">
    <property type="protein sequence ID" value="KAK9945908.1"/>
    <property type="molecule type" value="Genomic_DNA"/>
</dbReference>
<organism evidence="2 3">
    <name type="scientific">Rubus argutus</name>
    <name type="common">Southern blackberry</name>
    <dbReference type="NCBI Taxonomy" id="59490"/>
    <lineage>
        <taxon>Eukaryota</taxon>
        <taxon>Viridiplantae</taxon>
        <taxon>Streptophyta</taxon>
        <taxon>Embryophyta</taxon>
        <taxon>Tracheophyta</taxon>
        <taxon>Spermatophyta</taxon>
        <taxon>Magnoliopsida</taxon>
        <taxon>eudicotyledons</taxon>
        <taxon>Gunneridae</taxon>
        <taxon>Pentapetalae</taxon>
        <taxon>rosids</taxon>
        <taxon>fabids</taxon>
        <taxon>Rosales</taxon>
        <taxon>Rosaceae</taxon>
        <taxon>Rosoideae</taxon>
        <taxon>Rosoideae incertae sedis</taxon>
        <taxon>Rubus</taxon>
    </lineage>
</organism>
<gene>
    <name evidence="2" type="ORF">M0R45_011398</name>
</gene>
<name>A0AAW1YA16_RUBAR</name>
<comment type="caution">
    <text evidence="2">The sequence shown here is derived from an EMBL/GenBank/DDBJ whole genome shotgun (WGS) entry which is preliminary data.</text>
</comment>
<feature type="compositionally biased region" description="Basic and acidic residues" evidence="1">
    <location>
        <begin position="595"/>
        <end position="610"/>
    </location>
</feature>
<evidence type="ECO:0000313" key="2">
    <source>
        <dbReference type="EMBL" id="KAK9945908.1"/>
    </source>
</evidence>
<proteinExistence type="predicted"/>
<evidence type="ECO:0000313" key="3">
    <source>
        <dbReference type="Proteomes" id="UP001457282"/>
    </source>
</evidence>
<evidence type="ECO:0000256" key="1">
    <source>
        <dbReference type="SAM" id="MobiDB-lite"/>
    </source>
</evidence>